<protein>
    <submittedName>
        <fullName evidence="1">DUF943 domain-containing protein</fullName>
    </submittedName>
</protein>
<keyword evidence="1" id="KW-0614">Plasmid</keyword>
<dbReference type="Proteomes" id="UP001158961">
    <property type="component" value="Plasmid P1"/>
</dbReference>
<dbReference type="AlphaFoldDB" id="A0AAN2FKM8"/>
<name>A0AAN2FKM8_ENTAG</name>
<dbReference type="Pfam" id="PF06092">
    <property type="entry name" value="DUF943"/>
    <property type="match status" value="1"/>
</dbReference>
<accession>A0AAN2FKM8</accession>
<gene>
    <name evidence="1" type="ORF">DAPPPG734_23360</name>
</gene>
<proteinExistence type="predicted"/>
<sequence>MKYKNKKLFGLFLFAGCVLLSYWLWLSLRPVEIVAIHHENNYSDILVNNFPFTDKGKIDWWLKNKDMFKEKYGIPKPDSDGYFTVSFWGFGDGYVETDGYDRLCFSDMEPPLNCINKNSLMFVKNGKNTGMSFWVDGGIYRVKENGKMVKSDYD</sequence>
<reference evidence="1" key="1">
    <citation type="submission" date="2022-05" db="EMBL/GenBank/DDBJ databases">
        <authorList>
            <person name="Pothier F. J."/>
        </authorList>
    </citation>
    <scope>NUCLEOTIDE SEQUENCE</scope>
    <source>
        <strain evidence="1">DAPP-PG734</strain>
        <plasmid evidence="1">P1</plasmid>
    </source>
</reference>
<organism evidence="1 2">
    <name type="scientific">Enterobacter agglomerans</name>
    <name type="common">Erwinia herbicola</name>
    <name type="synonym">Pantoea agglomerans</name>
    <dbReference type="NCBI Taxonomy" id="549"/>
    <lineage>
        <taxon>Bacteria</taxon>
        <taxon>Pseudomonadati</taxon>
        <taxon>Pseudomonadota</taxon>
        <taxon>Gammaproteobacteria</taxon>
        <taxon>Enterobacterales</taxon>
        <taxon>Erwiniaceae</taxon>
        <taxon>Pantoea</taxon>
        <taxon>Pantoea agglomerans group</taxon>
    </lineage>
</organism>
<dbReference type="RefSeq" id="WP_031594303.1">
    <property type="nucleotide sequence ID" value="NZ_JNVA01000104.1"/>
</dbReference>
<geneLocation type="plasmid" evidence="1 2">
    <name>P1</name>
</geneLocation>
<evidence type="ECO:0000313" key="2">
    <source>
        <dbReference type="Proteomes" id="UP001158961"/>
    </source>
</evidence>
<evidence type="ECO:0000313" key="1">
    <source>
        <dbReference type="EMBL" id="CAH6371582.1"/>
    </source>
</evidence>
<dbReference type="EMBL" id="OW970316">
    <property type="protein sequence ID" value="CAH6371582.1"/>
    <property type="molecule type" value="Genomic_DNA"/>
</dbReference>
<dbReference type="InterPro" id="IPR010351">
    <property type="entry name" value="DUF943"/>
</dbReference>